<dbReference type="Proteomes" id="UP000682733">
    <property type="component" value="Unassembled WGS sequence"/>
</dbReference>
<organism evidence="3 4">
    <name type="scientific">Didymodactylos carnosus</name>
    <dbReference type="NCBI Taxonomy" id="1234261"/>
    <lineage>
        <taxon>Eukaryota</taxon>
        <taxon>Metazoa</taxon>
        <taxon>Spiralia</taxon>
        <taxon>Gnathifera</taxon>
        <taxon>Rotifera</taxon>
        <taxon>Eurotatoria</taxon>
        <taxon>Bdelloidea</taxon>
        <taxon>Philodinida</taxon>
        <taxon>Philodinidae</taxon>
        <taxon>Didymodactylos</taxon>
    </lineage>
</organism>
<protein>
    <recommendedName>
        <fullName evidence="5">RCK N-terminal domain-containing protein</fullName>
    </recommendedName>
</protein>
<dbReference type="AlphaFoldDB" id="A0A8S2NE98"/>
<dbReference type="PANTHER" id="PTHR31563">
    <property type="entry name" value="ION CHANNEL POLLUX-RELATED"/>
    <property type="match status" value="1"/>
</dbReference>
<dbReference type="GO" id="GO:0006811">
    <property type="term" value="P:monoatomic ion transport"/>
    <property type="evidence" value="ECO:0007669"/>
    <property type="project" value="InterPro"/>
</dbReference>
<feature type="non-terminal residue" evidence="3">
    <location>
        <position position="1"/>
    </location>
</feature>
<evidence type="ECO:0000313" key="3">
    <source>
        <dbReference type="EMBL" id="CAF3992716.1"/>
    </source>
</evidence>
<dbReference type="PANTHER" id="PTHR31563:SF10">
    <property type="entry name" value="ION CHANNEL POLLUX-RELATED"/>
    <property type="match status" value="1"/>
</dbReference>
<feature type="transmembrane region" description="Helical" evidence="1">
    <location>
        <begin position="57"/>
        <end position="80"/>
    </location>
</feature>
<evidence type="ECO:0000313" key="2">
    <source>
        <dbReference type="EMBL" id="CAF1181509.1"/>
    </source>
</evidence>
<reference evidence="3" key="1">
    <citation type="submission" date="2021-02" db="EMBL/GenBank/DDBJ databases">
        <authorList>
            <person name="Nowell W R."/>
        </authorList>
    </citation>
    <scope>NUCLEOTIDE SEQUENCE</scope>
</reference>
<keyword evidence="1" id="KW-0812">Transmembrane</keyword>
<evidence type="ECO:0000256" key="1">
    <source>
        <dbReference type="SAM" id="Phobius"/>
    </source>
</evidence>
<gene>
    <name evidence="2" type="ORF">OVA965_LOCUS23085</name>
    <name evidence="3" type="ORF">TMI583_LOCUS23801</name>
</gene>
<dbReference type="Gene3D" id="3.40.50.720">
    <property type="entry name" value="NAD(P)-binding Rossmann-like Domain"/>
    <property type="match status" value="1"/>
</dbReference>
<dbReference type="EMBL" id="CAJNOK010013291">
    <property type="protein sequence ID" value="CAF1181509.1"/>
    <property type="molecule type" value="Genomic_DNA"/>
</dbReference>
<feature type="transmembrane region" description="Helical" evidence="1">
    <location>
        <begin position="5"/>
        <end position="24"/>
    </location>
</feature>
<dbReference type="InterPro" id="IPR044849">
    <property type="entry name" value="CASTOR/POLLUX/SYM8-like"/>
</dbReference>
<keyword evidence="1" id="KW-0472">Membrane</keyword>
<sequence>FIIPFLTVIATFIILLFSLIYYYSGQTHTYEDALWETFTRTLDPCAAAEDKGLHHRILSGIVILFGLVIVAILIGAIVTFMEKKLSELRKGRSTVVETNHTRWSPLIFDIIQELVIANESQRNPSIVILSSKERDEMHDTIADKINDCKNTRIICRTGDTMLMEDINNLSPSQARSIIILAPQTDNPDIRVIKTILAIRNNPQRTKINFHIVAEINERTNLDKASKHQVAVSGSESE</sequence>
<evidence type="ECO:0000313" key="4">
    <source>
        <dbReference type="Proteomes" id="UP000682733"/>
    </source>
</evidence>
<comment type="caution">
    <text evidence="3">The sequence shown here is derived from an EMBL/GenBank/DDBJ whole genome shotgun (WGS) entry which is preliminary data.</text>
</comment>
<dbReference type="EMBL" id="CAJOBA010034818">
    <property type="protein sequence ID" value="CAF3992716.1"/>
    <property type="molecule type" value="Genomic_DNA"/>
</dbReference>
<accession>A0A8S2NE98</accession>
<proteinExistence type="predicted"/>
<keyword evidence="1" id="KW-1133">Transmembrane helix</keyword>
<name>A0A8S2NE98_9BILA</name>
<dbReference type="Proteomes" id="UP000677228">
    <property type="component" value="Unassembled WGS sequence"/>
</dbReference>
<evidence type="ECO:0008006" key="5">
    <source>
        <dbReference type="Google" id="ProtNLM"/>
    </source>
</evidence>